<reference evidence="2 3" key="1">
    <citation type="journal article" date="2003" name="PLoS Biol.">
        <title>The genome sequence of Caenorhabditis briggsae: a platform for comparative genomics.</title>
        <authorList>
            <person name="Stein L.D."/>
            <person name="Bao Z."/>
            <person name="Blasiar D."/>
            <person name="Blumenthal T."/>
            <person name="Brent M.R."/>
            <person name="Chen N."/>
            <person name="Chinwalla A."/>
            <person name="Clarke L."/>
            <person name="Clee C."/>
            <person name="Coghlan A."/>
            <person name="Coulson A."/>
            <person name="D'Eustachio P."/>
            <person name="Fitch D.H."/>
            <person name="Fulton L.A."/>
            <person name="Fulton R.E."/>
            <person name="Griffiths-Jones S."/>
            <person name="Harris T.W."/>
            <person name="Hillier L.W."/>
            <person name="Kamath R."/>
            <person name="Kuwabara P.E."/>
            <person name="Mardis E.R."/>
            <person name="Marra M.A."/>
            <person name="Miner T.L."/>
            <person name="Minx P."/>
            <person name="Mullikin J.C."/>
            <person name="Plumb R.W."/>
            <person name="Rogers J."/>
            <person name="Schein J.E."/>
            <person name="Sohrmann M."/>
            <person name="Spieth J."/>
            <person name="Stajich J.E."/>
            <person name="Wei C."/>
            <person name="Willey D."/>
            <person name="Wilson R.K."/>
            <person name="Durbin R."/>
            <person name="Waterston R.H."/>
        </authorList>
    </citation>
    <scope>NUCLEOTIDE SEQUENCE [LARGE SCALE GENOMIC DNA]</scope>
    <source>
        <strain evidence="2 3">AF16</strain>
    </source>
</reference>
<dbReference type="GO" id="GO:0038022">
    <property type="term" value="F:G protein-coupled olfactory receptor activity"/>
    <property type="evidence" value="ECO:0000318"/>
    <property type="project" value="GO_Central"/>
</dbReference>
<dbReference type="GO" id="GO:0042048">
    <property type="term" value="P:olfactory behavior"/>
    <property type="evidence" value="ECO:0000318"/>
    <property type="project" value="GO_Central"/>
</dbReference>
<dbReference type="EMBL" id="HE601135">
    <property type="protein sequence ID" value="CAP25428.1"/>
    <property type="molecule type" value="Genomic_DNA"/>
</dbReference>
<name>A8WYH0_CAEBR</name>
<dbReference type="SUPFAM" id="SSF81321">
    <property type="entry name" value="Family A G protein-coupled receptor-like"/>
    <property type="match status" value="1"/>
</dbReference>
<sequence length="353" mass="40400">MSHHHYSTWSTITHIFGWFSFLIAIWATITLFVLIEKRSRKEFGGYKNFLRIYCFYAFLFAIVDWLVQPYAVMDVNGNGYVFYSENRLFDLGYSVSHFVQIIYCGCFIASSSFLSLNFIYRYVSSCQQHLTHHFKGFGLILLTLYCALPFVIWCFCVYYWMGPTTEKTAYFNVSTTLIEQFDLTDKPYVGPLCNHINTTPFHKAGDVEWWAMGSFIGLVAFQILFYGISLVCGIQTYRNNMKLLRLAQLSKNLYRTQMQLLRAIVIQAVVPLASVYVPPAVMISGSMAGVYMGEIGHFVVMSISIYPPLDSLLFLLFIRDYRDALFCNTKKPSPAESSNVMRPATAKVSVSGL</sequence>
<evidence type="ECO:0000313" key="3">
    <source>
        <dbReference type="Proteomes" id="UP000008549"/>
    </source>
</evidence>
<organism evidence="2 3">
    <name type="scientific">Caenorhabditis briggsae</name>
    <dbReference type="NCBI Taxonomy" id="6238"/>
    <lineage>
        <taxon>Eukaryota</taxon>
        <taxon>Metazoa</taxon>
        <taxon>Ecdysozoa</taxon>
        <taxon>Nematoda</taxon>
        <taxon>Chromadorea</taxon>
        <taxon>Rhabditida</taxon>
        <taxon>Rhabditina</taxon>
        <taxon>Rhabditomorpha</taxon>
        <taxon>Rhabditoidea</taxon>
        <taxon>Rhabditidae</taxon>
        <taxon>Peloderinae</taxon>
        <taxon>Caenorhabditis</taxon>
    </lineage>
</organism>
<gene>
    <name evidence="4" type="primary">str-118</name>
    <name evidence="2" type="synonym">Cbr-str-118</name>
    <name evidence="4" type="ORF">CBG04788</name>
    <name evidence="2" type="ORF">CBG_04788</name>
</gene>
<feature type="transmembrane region" description="Helical" evidence="1">
    <location>
        <begin position="15"/>
        <end position="36"/>
    </location>
</feature>
<keyword evidence="1" id="KW-0812">Transmembrane</keyword>
<dbReference type="Proteomes" id="UP000008549">
    <property type="component" value="Unassembled WGS sequence"/>
</dbReference>
<reference evidence="2 3" key="2">
    <citation type="journal article" date="2011" name="PLoS Genet.">
        <title>Caenorhabditis briggsae recombinant inbred line genotypes reveal inter-strain incompatibility and the evolution of recombination.</title>
        <authorList>
            <person name="Ross J.A."/>
            <person name="Koboldt D.C."/>
            <person name="Staisch J.E."/>
            <person name="Chamberlin H.M."/>
            <person name="Gupta B.P."/>
            <person name="Miller R.D."/>
            <person name="Baird S.E."/>
            <person name="Haag E.S."/>
        </authorList>
    </citation>
    <scope>NUCLEOTIDE SEQUENCE [LARGE SCALE GENOMIC DNA]</scope>
    <source>
        <strain evidence="2 3">AF16</strain>
    </source>
</reference>
<dbReference type="Pfam" id="PF10326">
    <property type="entry name" value="7TM_GPCR_Str"/>
    <property type="match status" value="1"/>
</dbReference>
<evidence type="ECO:0000256" key="1">
    <source>
        <dbReference type="SAM" id="Phobius"/>
    </source>
</evidence>
<accession>A8WYH0</accession>
<dbReference type="InterPro" id="IPR019428">
    <property type="entry name" value="7TM_GPCR_serpentine_rcpt_Str"/>
</dbReference>
<keyword evidence="1" id="KW-0472">Membrane</keyword>
<dbReference type="eggNOG" id="ENOG502R6HQ">
    <property type="taxonomic scope" value="Eukaryota"/>
</dbReference>
<feature type="transmembrane region" description="Helical" evidence="1">
    <location>
        <begin position="295"/>
        <end position="318"/>
    </location>
</feature>
<dbReference type="PANTHER" id="PTHR22943:SF26">
    <property type="entry name" value="SEVEN TM RECEPTOR"/>
    <property type="match status" value="1"/>
</dbReference>
<evidence type="ECO:0000313" key="4">
    <source>
        <dbReference type="WormBase" id="CBG04788"/>
    </source>
</evidence>
<dbReference type="CTD" id="8579966"/>
<dbReference type="AlphaFoldDB" id="A8WYH0"/>
<feature type="transmembrane region" description="Helical" evidence="1">
    <location>
        <begin position="139"/>
        <end position="161"/>
    </location>
</feature>
<dbReference type="GeneID" id="8579966"/>
<dbReference type="GO" id="GO:0007186">
    <property type="term" value="P:G protein-coupled receptor signaling pathway"/>
    <property type="evidence" value="ECO:0000318"/>
    <property type="project" value="GO_Central"/>
</dbReference>
<proteinExistence type="predicted"/>
<keyword evidence="3" id="KW-1185">Reference proteome</keyword>
<protein>
    <submittedName>
        <fullName evidence="2">Protein CBR-STR-118</fullName>
    </submittedName>
</protein>
<dbReference type="FunCoup" id="A8WYH0">
    <property type="interactions" value="775"/>
</dbReference>
<feature type="transmembrane region" description="Helical" evidence="1">
    <location>
        <begin position="260"/>
        <end position="283"/>
    </location>
</feature>
<dbReference type="RefSeq" id="XP_002637969.1">
    <property type="nucleotide sequence ID" value="XM_002637923.1"/>
</dbReference>
<dbReference type="PANTHER" id="PTHR22943">
    <property type="entry name" value="7-TRANSMEMBRANE DOMAIN RECEPTOR C.ELEGANS"/>
    <property type="match status" value="1"/>
</dbReference>
<feature type="transmembrane region" description="Helical" evidence="1">
    <location>
        <begin position="98"/>
        <end position="119"/>
    </location>
</feature>
<keyword evidence="1" id="KW-1133">Transmembrane helix</keyword>
<feature type="transmembrane region" description="Helical" evidence="1">
    <location>
        <begin position="209"/>
        <end position="234"/>
    </location>
</feature>
<feature type="transmembrane region" description="Helical" evidence="1">
    <location>
        <begin position="48"/>
        <end position="67"/>
    </location>
</feature>
<dbReference type="WormBase" id="CBG04788">
    <property type="protein sequence ID" value="CBP24944"/>
    <property type="gene ID" value="WBGene00027397"/>
    <property type="gene designation" value="Cbr-str-118"/>
</dbReference>
<dbReference type="InParanoid" id="A8WYH0"/>
<dbReference type="OMA" id="MGEIGHF"/>
<evidence type="ECO:0000313" key="2">
    <source>
        <dbReference type="EMBL" id="CAP25428.1"/>
    </source>
</evidence>
<dbReference type="HOGENOM" id="CLU_036335_2_0_1"/>
<dbReference type="KEGG" id="cbr:CBG_04788"/>
<dbReference type="GO" id="GO:0005886">
    <property type="term" value="C:plasma membrane"/>
    <property type="evidence" value="ECO:0000318"/>
    <property type="project" value="GO_Central"/>
</dbReference>